<evidence type="ECO:0000313" key="7">
    <source>
        <dbReference type="Proteomes" id="UP000189703"/>
    </source>
</evidence>
<dbReference type="SMART" id="SM00353">
    <property type="entry name" value="HLH"/>
    <property type="match status" value="1"/>
</dbReference>
<dbReference type="InterPro" id="IPR047265">
    <property type="entry name" value="PIF1-like_bHLH"/>
</dbReference>
<gene>
    <name evidence="8 9" type="primary">LOC104602135</name>
</gene>
<evidence type="ECO:0000313" key="9">
    <source>
        <dbReference type="RefSeq" id="XP_010264021.1"/>
    </source>
</evidence>
<feature type="compositionally biased region" description="Polar residues" evidence="5">
    <location>
        <begin position="208"/>
        <end position="224"/>
    </location>
</feature>
<dbReference type="CDD" id="cd11445">
    <property type="entry name" value="bHLH_AtPIF_like"/>
    <property type="match status" value="1"/>
</dbReference>
<feature type="region of interest" description="Disordered" evidence="5">
    <location>
        <begin position="208"/>
        <end position="231"/>
    </location>
</feature>
<dbReference type="InterPro" id="IPR036638">
    <property type="entry name" value="HLH_DNA-bd_sf"/>
</dbReference>
<reference evidence="8 9" key="1">
    <citation type="submission" date="2025-04" db="UniProtKB">
        <authorList>
            <consortium name="RefSeq"/>
        </authorList>
    </citation>
    <scope>IDENTIFICATION</scope>
</reference>
<comment type="subcellular location">
    <subcellularLocation>
        <location evidence="1">Nucleus</location>
    </subcellularLocation>
</comment>
<feature type="region of interest" description="Disordered" evidence="5">
    <location>
        <begin position="244"/>
        <end position="283"/>
    </location>
</feature>
<dbReference type="PROSITE" id="PS50888">
    <property type="entry name" value="BHLH"/>
    <property type="match status" value="1"/>
</dbReference>
<feature type="compositionally biased region" description="Polar residues" evidence="5">
    <location>
        <begin position="453"/>
        <end position="474"/>
    </location>
</feature>
<dbReference type="OMA" id="DEMNSWL"/>
<keyword evidence="2" id="KW-0805">Transcription regulation</keyword>
<dbReference type="GO" id="GO:0003700">
    <property type="term" value="F:DNA-binding transcription factor activity"/>
    <property type="evidence" value="ECO:0007669"/>
    <property type="project" value="InterPro"/>
</dbReference>
<dbReference type="PANTHER" id="PTHR46807:SF8">
    <property type="entry name" value="TRANSCRIPTION FACTOR PIF1-LIKE ISOFORM X2"/>
    <property type="match status" value="1"/>
</dbReference>
<dbReference type="Proteomes" id="UP000189703">
    <property type="component" value="Unplaced"/>
</dbReference>
<dbReference type="OrthoDB" id="690068at2759"/>
<dbReference type="PANTHER" id="PTHR46807">
    <property type="entry name" value="TRANSCRIPTION FACTOR PIF3"/>
    <property type="match status" value="1"/>
</dbReference>
<dbReference type="Gene3D" id="4.10.280.10">
    <property type="entry name" value="Helix-loop-helix DNA-binding domain"/>
    <property type="match status" value="1"/>
</dbReference>
<evidence type="ECO:0000256" key="4">
    <source>
        <dbReference type="ARBA" id="ARBA00023242"/>
    </source>
</evidence>
<feature type="region of interest" description="Disordered" evidence="5">
    <location>
        <begin position="445"/>
        <end position="474"/>
    </location>
</feature>
<keyword evidence="3" id="KW-0804">Transcription</keyword>
<feature type="region of interest" description="Disordered" evidence="5">
    <location>
        <begin position="118"/>
        <end position="150"/>
    </location>
</feature>
<dbReference type="eggNOG" id="ENOG502QR6A">
    <property type="taxonomic scope" value="Eukaryota"/>
</dbReference>
<feature type="compositionally biased region" description="Low complexity" evidence="5">
    <location>
        <begin position="246"/>
        <end position="255"/>
    </location>
</feature>
<dbReference type="GO" id="GO:0005634">
    <property type="term" value="C:nucleus"/>
    <property type="evidence" value="ECO:0000318"/>
    <property type="project" value="GO_Central"/>
</dbReference>
<dbReference type="GeneID" id="104602135"/>
<evidence type="ECO:0000256" key="5">
    <source>
        <dbReference type="SAM" id="MobiDB-lite"/>
    </source>
</evidence>
<dbReference type="STRING" id="4432.A0A1U8AEP0"/>
<accession>A0A1U8AEP0</accession>
<dbReference type="GO" id="GO:0046983">
    <property type="term" value="F:protein dimerization activity"/>
    <property type="evidence" value="ECO:0007669"/>
    <property type="project" value="InterPro"/>
</dbReference>
<protein>
    <submittedName>
        <fullName evidence="8 9">Transcription factor PIF1-like isoform X1</fullName>
    </submittedName>
</protein>
<feature type="domain" description="BHLH" evidence="6">
    <location>
        <begin position="309"/>
        <end position="358"/>
    </location>
</feature>
<feature type="compositionally biased region" description="Basic and acidic residues" evidence="5">
    <location>
        <begin position="263"/>
        <end position="283"/>
    </location>
</feature>
<evidence type="ECO:0000256" key="2">
    <source>
        <dbReference type="ARBA" id="ARBA00023015"/>
    </source>
</evidence>
<sequence length="511" mass="56085">MKFSTPDFEMEDDAITTSWGLYRQNKFTVPEDEVVELLWQNGQIVMQSQRSLRKSLPKFDAVIPAEGSSAEETRTTTAATTATISSEKEAVVNPVFMQEDETASWLHYPLEDSFTTDIVYPTPSNGSQIPERRPENKHPAAPRPPIPPATRAELDSAAKFQRFMHFSLPKGKGEAKPSNANKAVRETTVIDSSDTPMAAIRPAVAQASRTTAEFSSGNLRSESMSGDGAAAADATRELLSCDRTMASSSGASGASVEPSMKPPTDDRKRKSRRDYNNDRHGEDVEYEIMDKKKEIRGSTAARKGRAAEVHNLSERFITQRRRDRINEKMKALQELIPRCNKSDKASMLDEAIEYLKSLQLQVQMMSMGCGMVPMMFPGVQQYMPTIGMGMGMGMGMDMGIGMGMGMSRPVLPFHSILAGSGMPTPTAAAHLGPKLPMPAFHLPPVPTVGPSRGQATNQSDPASNSIGMQNPSQMLFPNFPDPYQHYFGLHQMQVPPTSESSHDRAKHQQGN</sequence>
<dbReference type="Pfam" id="PF00010">
    <property type="entry name" value="HLH"/>
    <property type="match status" value="1"/>
</dbReference>
<dbReference type="FunFam" id="4.10.280.10:FF:000004">
    <property type="entry name" value="Basic helix-loop-helix transcription factor"/>
    <property type="match status" value="1"/>
</dbReference>
<organism evidence="7 9">
    <name type="scientific">Nelumbo nucifera</name>
    <name type="common">Sacred lotus</name>
    <dbReference type="NCBI Taxonomy" id="4432"/>
    <lineage>
        <taxon>Eukaryota</taxon>
        <taxon>Viridiplantae</taxon>
        <taxon>Streptophyta</taxon>
        <taxon>Embryophyta</taxon>
        <taxon>Tracheophyta</taxon>
        <taxon>Spermatophyta</taxon>
        <taxon>Magnoliopsida</taxon>
        <taxon>Proteales</taxon>
        <taxon>Nelumbonaceae</taxon>
        <taxon>Nelumbo</taxon>
    </lineage>
</organism>
<dbReference type="InterPro" id="IPR044273">
    <property type="entry name" value="PIF3-like"/>
</dbReference>
<keyword evidence="7" id="KW-1185">Reference proteome</keyword>
<dbReference type="RefSeq" id="XP_010264020.1">
    <property type="nucleotide sequence ID" value="XM_010265718.2"/>
</dbReference>
<evidence type="ECO:0000256" key="1">
    <source>
        <dbReference type="ARBA" id="ARBA00004123"/>
    </source>
</evidence>
<proteinExistence type="predicted"/>
<dbReference type="RefSeq" id="XP_010264021.1">
    <property type="nucleotide sequence ID" value="XM_010265719.2"/>
</dbReference>
<evidence type="ECO:0000256" key="3">
    <source>
        <dbReference type="ARBA" id="ARBA00023163"/>
    </source>
</evidence>
<dbReference type="KEGG" id="nnu:104602135"/>
<dbReference type="AlphaFoldDB" id="A0A1U8AEP0"/>
<evidence type="ECO:0000259" key="6">
    <source>
        <dbReference type="PROSITE" id="PS50888"/>
    </source>
</evidence>
<dbReference type="InterPro" id="IPR011598">
    <property type="entry name" value="bHLH_dom"/>
</dbReference>
<name>A0A1U8AEP0_NELNU</name>
<dbReference type="SUPFAM" id="SSF47459">
    <property type="entry name" value="HLH, helix-loop-helix DNA-binding domain"/>
    <property type="match status" value="1"/>
</dbReference>
<keyword evidence="4" id="KW-0539">Nucleus</keyword>
<evidence type="ECO:0000313" key="8">
    <source>
        <dbReference type="RefSeq" id="XP_010264020.1"/>
    </source>
</evidence>